<dbReference type="AlphaFoldDB" id="A0A6J6S0Y5"/>
<reference evidence="1" key="1">
    <citation type="submission" date="2020-05" db="EMBL/GenBank/DDBJ databases">
        <authorList>
            <person name="Chiriac C."/>
            <person name="Salcher M."/>
            <person name="Ghai R."/>
            <person name="Kavagutti S V."/>
        </authorList>
    </citation>
    <scope>NUCLEOTIDE SEQUENCE</scope>
</reference>
<name>A0A6J6S0Y5_9ZZZZ</name>
<evidence type="ECO:0000313" key="1">
    <source>
        <dbReference type="EMBL" id="CAB4728279.1"/>
    </source>
</evidence>
<sequence length="163" mass="17613">MVATTSIGSLALKITVESPGTLKLSLFEAAVTSDWPSNNCQPPLEVADVISTTSSVSELLNATTYSRFSLTSFLDTTKMEFLEYRSSITPLANPGWTRRSSEICFKYAAIGLVVVAWNESPFPIGVPPILFSVFQISTCVANISCRANWSLPVFVPVIPTSSP</sequence>
<protein>
    <submittedName>
        <fullName evidence="1">Unannotated protein</fullName>
    </submittedName>
</protein>
<proteinExistence type="predicted"/>
<gene>
    <name evidence="1" type="ORF">UFOPK2662_01196</name>
</gene>
<accession>A0A6J6S0Y5</accession>
<dbReference type="EMBL" id="CAEZYI010000102">
    <property type="protein sequence ID" value="CAB4728279.1"/>
    <property type="molecule type" value="Genomic_DNA"/>
</dbReference>
<organism evidence="1">
    <name type="scientific">freshwater metagenome</name>
    <dbReference type="NCBI Taxonomy" id="449393"/>
    <lineage>
        <taxon>unclassified sequences</taxon>
        <taxon>metagenomes</taxon>
        <taxon>ecological metagenomes</taxon>
    </lineage>
</organism>